<keyword evidence="2" id="KW-1185">Reference proteome</keyword>
<organism evidence="1 2">
    <name type="scientific">Trifolium medium</name>
    <dbReference type="NCBI Taxonomy" id="97028"/>
    <lineage>
        <taxon>Eukaryota</taxon>
        <taxon>Viridiplantae</taxon>
        <taxon>Streptophyta</taxon>
        <taxon>Embryophyta</taxon>
        <taxon>Tracheophyta</taxon>
        <taxon>Spermatophyta</taxon>
        <taxon>Magnoliopsida</taxon>
        <taxon>eudicotyledons</taxon>
        <taxon>Gunneridae</taxon>
        <taxon>Pentapetalae</taxon>
        <taxon>rosids</taxon>
        <taxon>fabids</taxon>
        <taxon>Fabales</taxon>
        <taxon>Fabaceae</taxon>
        <taxon>Papilionoideae</taxon>
        <taxon>50 kb inversion clade</taxon>
        <taxon>NPAAA clade</taxon>
        <taxon>Hologalegina</taxon>
        <taxon>IRL clade</taxon>
        <taxon>Trifolieae</taxon>
        <taxon>Trifolium</taxon>
    </lineage>
</organism>
<reference evidence="1 2" key="1">
    <citation type="journal article" date="2018" name="Front. Plant Sci.">
        <title>Red Clover (Trifolium pratense) and Zigzag Clover (T. medium) - A Picture of Genomic Similarities and Differences.</title>
        <authorList>
            <person name="Dluhosova J."/>
            <person name="Istvanek J."/>
            <person name="Nedelnik J."/>
            <person name="Repkova J."/>
        </authorList>
    </citation>
    <scope>NUCLEOTIDE SEQUENCE [LARGE SCALE GENOMIC DNA]</scope>
    <source>
        <strain evidence="2">cv. 10/8</strain>
        <tissue evidence="1">Leaf</tissue>
    </source>
</reference>
<dbReference type="AlphaFoldDB" id="A0A392RZJ2"/>
<name>A0A392RZJ2_9FABA</name>
<feature type="non-terminal residue" evidence="1">
    <location>
        <position position="68"/>
    </location>
</feature>
<protein>
    <submittedName>
        <fullName evidence="1">Uncharacterized protein</fullName>
    </submittedName>
</protein>
<dbReference type="EMBL" id="LXQA010299543">
    <property type="protein sequence ID" value="MCI42043.1"/>
    <property type="molecule type" value="Genomic_DNA"/>
</dbReference>
<feature type="non-terminal residue" evidence="1">
    <location>
        <position position="1"/>
    </location>
</feature>
<proteinExistence type="predicted"/>
<dbReference type="Proteomes" id="UP000265520">
    <property type="component" value="Unassembled WGS sequence"/>
</dbReference>
<sequence length="68" mass="7175">PNKLGIPVVVSEALVNFEGDKGEAGFVEAEGSELRLEDEQAVKVHMDAVVPSEKAMEKVQTSVQGPPG</sequence>
<accession>A0A392RZJ2</accession>
<comment type="caution">
    <text evidence="1">The sequence shown here is derived from an EMBL/GenBank/DDBJ whole genome shotgun (WGS) entry which is preliminary data.</text>
</comment>
<evidence type="ECO:0000313" key="1">
    <source>
        <dbReference type="EMBL" id="MCI42043.1"/>
    </source>
</evidence>
<evidence type="ECO:0000313" key="2">
    <source>
        <dbReference type="Proteomes" id="UP000265520"/>
    </source>
</evidence>